<keyword evidence="1" id="KW-1133">Transmembrane helix</keyword>
<feature type="transmembrane region" description="Helical" evidence="1">
    <location>
        <begin position="12"/>
        <end position="29"/>
    </location>
</feature>
<keyword evidence="1" id="KW-0472">Membrane</keyword>
<dbReference type="EMBL" id="JAESVN010000001">
    <property type="protein sequence ID" value="MBL4916364.1"/>
    <property type="molecule type" value="Genomic_DNA"/>
</dbReference>
<feature type="transmembrane region" description="Helical" evidence="1">
    <location>
        <begin position="35"/>
        <end position="53"/>
    </location>
</feature>
<reference evidence="3" key="1">
    <citation type="submission" date="2021-01" db="EMBL/GenBank/DDBJ databases">
        <title>Tabrizicola alba sp. nov. a motile alkaliphilic bacterium isolated from a soda lake.</title>
        <authorList>
            <person name="Szuroczki S."/>
            <person name="Abbaszade G."/>
            <person name="Schumann P."/>
            <person name="Toth E."/>
        </authorList>
    </citation>
    <scope>NUCLEOTIDE SEQUENCE</scope>
    <source>
        <strain evidence="3">DMG-N-6</strain>
    </source>
</reference>
<dbReference type="Pfam" id="PF09834">
    <property type="entry name" value="DUF2061"/>
    <property type="match status" value="1"/>
</dbReference>
<dbReference type="InterPro" id="IPR018638">
    <property type="entry name" value="DUF2061_membrane"/>
</dbReference>
<dbReference type="Proteomes" id="UP000648908">
    <property type="component" value="Unassembled WGS sequence"/>
</dbReference>
<gene>
    <name evidence="3" type="ORF">JL811_03945</name>
</gene>
<organism evidence="3 4">
    <name type="scientific">Szabonella alba</name>
    <dbReference type="NCBI Taxonomy" id="2804194"/>
    <lineage>
        <taxon>Bacteria</taxon>
        <taxon>Pseudomonadati</taxon>
        <taxon>Pseudomonadota</taxon>
        <taxon>Alphaproteobacteria</taxon>
        <taxon>Rhodobacterales</taxon>
        <taxon>Paracoccaceae</taxon>
        <taxon>Szabonella</taxon>
    </lineage>
</organism>
<evidence type="ECO:0000259" key="2">
    <source>
        <dbReference type="Pfam" id="PF09834"/>
    </source>
</evidence>
<protein>
    <submittedName>
        <fullName evidence="3">DUF2061 domain-containing protein</fullName>
    </submittedName>
</protein>
<feature type="domain" description="DUF2061" evidence="2">
    <location>
        <begin position="8"/>
        <end position="59"/>
    </location>
</feature>
<dbReference type="AlphaFoldDB" id="A0A8K0VAS5"/>
<name>A0A8K0VAS5_9RHOB</name>
<sequence>MDTARRTLVKALVWQALGLLVMALVGWGFTGSVALAGGMALANMAIGFASYFLHERIWARIGWGRMPQGERRGA</sequence>
<dbReference type="RefSeq" id="WP_202687024.1">
    <property type="nucleotide sequence ID" value="NZ_JAESVN010000001.1"/>
</dbReference>
<evidence type="ECO:0000256" key="1">
    <source>
        <dbReference type="SAM" id="Phobius"/>
    </source>
</evidence>
<proteinExistence type="predicted"/>
<evidence type="ECO:0000313" key="4">
    <source>
        <dbReference type="Proteomes" id="UP000648908"/>
    </source>
</evidence>
<keyword evidence="1" id="KW-0812">Transmembrane</keyword>
<comment type="caution">
    <text evidence="3">The sequence shown here is derived from an EMBL/GenBank/DDBJ whole genome shotgun (WGS) entry which is preliminary data.</text>
</comment>
<keyword evidence="4" id="KW-1185">Reference proteome</keyword>
<accession>A0A8K0VAS5</accession>
<evidence type="ECO:0000313" key="3">
    <source>
        <dbReference type="EMBL" id="MBL4916364.1"/>
    </source>
</evidence>